<comment type="caution">
    <text evidence="1">The sequence shown here is derived from an EMBL/GenBank/DDBJ whole genome shotgun (WGS) entry which is preliminary data.</text>
</comment>
<sequence length="148" mass="17111">STNKRKGENVITQNAQPTKTKLSRQARTRKNKKLRLARLKRTGWSIKKKARMTAPQVVMEKNSTEPECITDLSGRTLVYLEQLDDYNAVILVTNTGLYQKQLALFYKLQYCKLSWGLFAPKLFGVFPIIAINFNTTSDYHWDEHNEAN</sequence>
<name>A0ACA9RD57_9GLOM</name>
<gene>
    <name evidence="1" type="ORF">RPERSI_LOCUS18484</name>
</gene>
<dbReference type="EMBL" id="CAJVQC010049057">
    <property type="protein sequence ID" value="CAG8787090.1"/>
    <property type="molecule type" value="Genomic_DNA"/>
</dbReference>
<keyword evidence="2" id="KW-1185">Reference proteome</keyword>
<accession>A0ACA9RD57</accession>
<evidence type="ECO:0000313" key="2">
    <source>
        <dbReference type="Proteomes" id="UP000789920"/>
    </source>
</evidence>
<feature type="non-terminal residue" evidence="1">
    <location>
        <position position="148"/>
    </location>
</feature>
<evidence type="ECO:0000313" key="1">
    <source>
        <dbReference type="EMBL" id="CAG8787090.1"/>
    </source>
</evidence>
<organism evidence="1 2">
    <name type="scientific">Racocetra persica</name>
    <dbReference type="NCBI Taxonomy" id="160502"/>
    <lineage>
        <taxon>Eukaryota</taxon>
        <taxon>Fungi</taxon>
        <taxon>Fungi incertae sedis</taxon>
        <taxon>Mucoromycota</taxon>
        <taxon>Glomeromycotina</taxon>
        <taxon>Glomeromycetes</taxon>
        <taxon>Diversisporales</taxon>
        <taxon>Gigasporaceae</taxon>
        <taxon>Racocetra</taxon>
    </lineage>
</organism>
<protein>
    <submittedName>
        <fullName evidence="1">34134_t:CDS:1</fullName>
    </submittedName>
</protein>
<reference evidence="1" key="1">
    <citation type="submission" date="2021-06" db="EMBL/GenBank/DDBJ databases">
        <authorList>
            <person name="Kallberg Y."/>
            <person name="Tangrot J."/>
            <person name="Rosling A."/>
        </authorList>
    </citation>
    <scope>NUCLEOTIDE SEQUENCE</scope>
    <source>
        <strain evidence="1">MA461A</strain>
    </source>
</reference>
<dbReference type="Proteomes" id="UP000789920">
    <property type="component" value="Unassembled WGS sequence"/>
</dbReference>
<feature type="non-terminal residue" evidence="1">
    <location>
        <position position="1"/>
    </location>
</feature>
<proteinExistence type="predicted"/>